<organism evidence="2 3">
    <name type="scientific">Setaria viridis</name>
    <name type="common">Green bristlegrass</name>
    <name type="synonym">Setaria italica subsp. viridis</name>
    <dbReference type="NCBI Taxonomy" id="4556"/>
    <lineage>
        <taxon>Eukaryota</taxon>
        <taxon>Viridiplantae</taxon>
        <taxon>Streptophyta</taxon>
        <taxon>Embryophyta</taxon>
        <taxon>Tracheophyta</taxon>
        <taxon>Spermatophyta</taxon>
        <taxon>Magnoliopsida</taxon>
        <taxon>Liliopsida</taxon>
        <taxon>Poales</taxon>
        <taxon>Poaceae</taxon>
        <taxon>PACMAD clade</taxon>
        <taxon>Panicoideae</taxon>
        <taxon>Panicodae</taxon>
        <taxon>Paniceae</taxon>
        <taxon>Cenchrinae</taxon>
        <taxon>Setaria</taxon>
    </lineage>
</organism>
<protein>
    <submittedName>
        <fullName evidence="2">Uncharacterized protein</fullName>
    </submittedName>
</protein>
<gene>
    <name evidence="2" type="ORF">SEVIR_9G276000v2</name>
</gene>
<proteinExistence type="predicted"/>
<evidence type="ECO:0000256" key="1">
    <source>
        <dbReference type="SAM" id="MobiDB-lite"/>
    </source>
</evidence>
<sequence length="165" mass="18009">MSVDSHKAVVVGGARVLGGELHRAACEHLRRRGATIAGTDGVSEVHMRAEPDLRVRGAAASATPCRAERGRDGRQRRDSLGRLQGEGDLRRPSAASFMRGQWQEAGERRRGPTRAPMGSRAPWPAMASYARGGSREKLEREAETLQRAVWFGYSCLFLTPVTSNV</sequence>
<keyword evidence="3" id="KW-1185">Reference proteome</keyword>
<evidence type="ECO:0000313" key="2">
    <source>
        <dbReference type="EMBL" id="TKV94174.1"/>
    </source>
</evidence>
<name>A0A4U6T0K1_SETVI</name>
<feature type="compositionally biased region" description="Basic and acidic residues" evidence="1">
    <location>
        <begin position="66"/>
        <end position="91"/>
    </location>
</feature>
<reference evidence="2" key="1">
    <citation type="submission" date="2019-03" db="EMBL/GenBank/DDBJ databases">
        <title>WGS assembly of Setaria viridis.</title>
        <authorList>
            <person name="Huang P."/>
            <person name="Jenkins J."/>
            <person name="Grimwood J."/>
            <person name="Barry K."/>
            <person name="Healey A."/>
            <person name="Mamidi S."/>
            <person name="Sreedasyam A."/>
            <person name="Shu S."/>
            <person name="Feldman M."/>
            <person name="Wu J."/>
            <person name="Yu Y."/>
            <person name="Chen C."/>
            <person name="Johnson J."/>
            <person name="Rokhsar D."/>
            <person name="Baxter I."/>
            <person name="Schmutz J."/>
            <person name="Brutnell T."/>
            <person name="Kellogg E."/>
        </authorList>
    </citation>
    <scope>NUCLEOTIDE SEQUENCE [LARGE SCALE GENOMIC DNA]</scope>
</reference>
<dbReference type="AlphaFoldDB" id="A0A4U6T0K1"/>
<feature type="region of interest" description="Disordered" evidence="1">
    <location>
        <begin position="56"/>
        <end position="126"/>
    </location>
</feature>
<dbReference type="Gramene" id="TKV94174">
    <property type="protein sequence ID" value="TKV94174"/>
    <property type="gene ID" value="SEVIR_9G276000v2"/>
</dbReference>
<dbReference type="Proteomes" id="UP000298652">
    <property type="component" value="Chromosome 9"/>
</dbReference>
<evidence type="ECO:0000313" key="3">
    <source>
        <dbReference type="Proteomes" id="UP000298652"/>
    </source>
</evidence>
<accession>A0A4U6T0K1</accession>
<dbReference type="EMBL" id="CM016560">
    <property type="protein sequence ID" value="TKV94174.1"/>
    <property type="molecule type" value="Genomic_DNA"/>
</dbReference>